<name>A0A3G5ACB4_9VIRU</name>
<gene>
    <name evidence="1" type="ORF">Hyperionvirus39_12</name>
</gene>
<reference evidence="1" key="1">
    <citation type="submission" date="2018-10" db="EMBL/GenBank/DDBJ databases">
        <title>Hidden diversity of soil giant viruses.</title>
        <authorList>
            <person name="Schulz F."/>
            <person name="Alteio L."/>
            <person name="Goudeau D."/>
            <person name="Ryan E.M."/>
            <person name="Malmstrom R.R."/>
            <person name="Blanchard J."/>
            <person name="Woyke T."/>
        </authorList>
    </citation>
    <scope>NUCLEOTIDE SEQUENCE</scope>
    <source>
        <strain evidence="1">HYV1</strain>
    </source>
</reference>
<proteinExistence type="predicted"/>
<protein>
    <submittedName>
        <fullName evidence="1">Uncharacterized protein</fullName>
    </submittedName>
</protein>
<sequence>METLTDDGRWVDSRKNHLVLCIAFNLMIWMHVSNGAKMNQVERLIEKG</sequence>
<organism evidence="1">
    <name type="scientific">Hyperionvirus sp</name>
    <dbReference type="NCBI Taxonomy" id="2487770"/>
    <lineage>
        <taxon>Viruses</taxon>
        <taxon>Varidnaviria</taxon>
        <taxon>Bamfordvirae</taxon>
        <taxon>Nucleocytoviricota</taxon>
        <taxon>Megaviricetes</taxon>
        <taxon>Imitervirales</taxon>
        <taxon>Mimiviridae</taxon>
        <taxon>Klosneuvirinae</taxon>
    </lineage>
</organism>
<dbReference type="EMBL" id="MK072421">
    <property type="protein sequence ID" value="AYV84792.1"/>
    <property type="molecule type" value="Genomic_DNA"/>
</dbReference>
<evidence type="ECO:0000313" key="1">
    <source>
        <dbReference type="EMBL" id="AYV84792.1"/>
    </source>
</evidence>
<accession>A0A3G5ACB4</accession>